<gene>
    <name evidence="2" type="ORF">ORR04_13425</name>
</gene>
<evidence type="ECO:0000256" key="1">
    <source>
        <dbReference type="SAM" id="Phobius"/>
    </source>
</evidence>
<keyword evidence="2" id="KW-0614">Plasmid</keyword>
<accession>A0AB38X934</accession>
<evidence type="ECO:0008006" key="4">
    <source>
        <dbReference type="Google" id="ProtNLM"/>
    </source>
</evidence>
<name>A0AB38X934_LEVBR</name>
<organism evidence="2 3">
    <name type="scientific">Levilactobacillus brevis</name>
    <name type="common">Lactobacillus brevis</name>
    <dbReference type="NCBI Taxonomy" id="1580"/>
    <lineage>
        <taxon>Bacteria</taxon>
        <taxon>Bacillati</taxon>
        <taxon>Bacillota</taxon>
        <taxon>Bacilli</taxon>
        <taxon>Lactobacillales</taxon>
        <taxon>Lactobacillaceae</taxon>
        <taxon>Levilactobacillus</taxon>
    </lineage>
</organism>
<feature type="transmembrane region" description="Helical" evidence="1">
    <location>
        <begin position="89"/>
        <end position="111"/>
    </location>
</feature>
<feature type="transmembrane region" description="Helical" evidence="1">
    <location>
        <begin position="9"/>
        <end position="30"/>
    </location>
</feature>
<keyword evidence="1" id="KW-1133">Transmembrane helix</keyword>
<evidence type="ECO:0000313" key="3">
    <source>
        <dbReference type="Proteomes" id="UP001164768"/>
    </source>
</evidence>
<dbReference type="RefSeq" id="WP_047021454.1">
    <property type="nucleotide sequence ID" value="NZ_CABMJF010000022.1"/>
</dbReference>
<keyword evidence="1" id="KW-0812">Transmembrane</keyword>
<evidence type="ECO:0000313" key="2">
    <source>
        <dbReference type="EMBL" id="WAD03128.1"/>
    </source>
</evidence>
<geneLocation type="plasmid" evidence="2 3">
    <name>pBRV479</name>
</geneLocation>
<sequence length="112" mass="12445">MNNNNAKLYLWCSIICLALVYGSLFMINWLSIATSIGLVLLFTIIGLACTLKLIFILNKVGIRSVNETVEYMKSGKLPSHINEKHTNTLFLLFVGLAIGLVLTLIILYSVLI</sequence>
<dbReference type="EMBL" id="CP113122">
    <property type="protein sequence ID" value="WAD03128.1"/>
    <property type="molecule type" value="Genomic_DNA"/>
</dbReference>
<keyword evidence="1" id="KW-0472">Membrane</keyword>
<dbReference type="Proteomes" id="UP001164768">
    <property type="component" value="Plasmid pBRV479"/>
</dbReference>
<feature type="transmembrane region" description="Helical" evidence="1">
    <location>
        <begin position="36"/>
        <end position="57"/>
    </location>
</feature>
<proteinExistence type="predicted"/>
<protein>
    <recommendedName>
        <fullName evidence="4">DUF3899 domain-containing protein</fullName>
    </recommendedName>
</protein>
<dbReference type="AlphaFoldDB" id="A0AB38X934"/>
<reference evidence="2" key="1">
    <citation type="submission" date="2022-11" db="EMBL/GenBank/DDBJ databases">
        <title>Whole genome sequence of Levilactobacillus brevis SMB091.</title>
        <authorList>
            <person name="Kim J.-M."/>
            <person name="Kim O.-C."/>
            <person name="Choi Y.H."/>
            <person name="Han N.S."/>
            <person name="Hurh B."/>
        </authorList>
    </citation>
    <scope>NUCLEOTIDE SEQUENCE</scope>
    <source>
        <strain evidence="2">SMB091</strain>
        <plasmid evidence="2">pBRV479</plasmid>
    </source>
</reference>